<sequence length="280" mass="29548">MENMNQFQCCCTGNTNSIQVQNQGSYSSKVTVSYMSGGTQVNVDSGNIPSCTNRQINIPTTANNLQFNIQICNCGNWVSLYSNTLNGSSSFTILLTGTVNSPKYNIVPLQVESTQTPIITVAQTVEPSVATIGQCITLTTTVTNTQGTNANGVCLMLTPPVGSTFIPGSLQVNNCQLCLSELPASGISLGNVAGGQSVTVQYQVLYNLMPSQNEVINKPTISYSYVGSNGSNQVNTVTGTTTSLKIVSDCEPLTSGCCCCCCCCKPNDSGIYNSSDQCMM</sequence>
<dbReference type="Proteomes" id="UP000006160">
    <property type="component" value="Unassembled WGS sequence"/>
</dbReference>
<evidence type="ECO:0000313" key="1">
    <source>
        <dbReference type="EMBL" id="EES90873.1"/>
    </source>
</evidence>
<evidence type="ECO:0000313" key="2">
    <source>
        <dbReference type="Proteomes" id="UP000006160"/>
    </source>
</evidence>
<dbReference type="GeneID" id="66317951"/>
<organism evidence="1 2">
    <name type="scientific">Clostridium botulinum D str. 1873</name>
    <dbReference type="NCBI Taxonomy" id="592027"/>
    <lineage>
        <taxon>Bacteria</taxon>
        <taxon>Bacillati</taxon>
        <taxon>Bacillota</taxon>
        <taxon>Clostridia</taxon>
        <taxon>Eubacteriales</taxon>
        <taxon>Clostridiaceae</taxon>
        <taxon>Clostridium</taxon>
    </lineage>
</organism>
<dbReference type="NCBIfam" id="TIGR01451">
    <property type="entry name" value="B_ant_repeat"/>
    <property type="match status" value="1"/>
</dbReference>
<name>A0A9P2G6I0_CLOBO</name>
<dbReference type="RefSeq" id="WP_003375390.1">
    <property type="nucleotide sequence ID" value="NZ_ACSJ01000007.1"/>
</dbReference>
<dbReference type="InterPro" id="IPR047589">
    <property type="entry name" value="DUF11_rpt"/>
</dbReference>
<dbReference type="EMBL" id="ACSJ01000007">
    <property type="protein sequence ID" value="EES90873.1"/>
    <property type="molecule type" value="Genomic_DNA"/>
</dbReference>
<comment type="caution">
    <text evidence="1">The sequence shown here is derived from an EMBL/GenBank/DDBJ whole genome shotgun (WGS) entry which is preliminary data.</text>
</comment>
<gene>
    <name evidence="1" type="ORF">CLG_B1378</name>
</gene>
<dbReference type="AlphaFoldDB" id="A0A9P2G6I0"/>
<protein>
    <submittedName>
        <fullName evidence="1">Conserved repeat domain protein</fullName>
    </submittedName>
</protein>
<proteinExistence type="predicted"/>
<reference evidence="1 2" key="1">
    <citation type="submission" date="2009-10" db="EMBL/GenBank/DDBJ databases">
        <authorList>
            <person name="Shrivastava S."/>
            <person name="Brinkac L.B."/>
            <person name="Brown J.L."/>
            <person name="Bruce D.B."/>
            <person name="Detter C."/>
            <person name="Green L.D."/>
            <person name="Munk C.A."/>
            <person name="Rogers Y.C."/>
            <person name="Tapia R."/>
            <person name="Saunders E.S."/>
            <person name="Sims D.R."/>
            <person name="Smith L.A."/>
            <person name="Smith T.J."/>
            <person name="Sutton G."/>
            <person name="Brettin T."/>
        </authorList>
    </citation>
    <scope>NUCLEOTIDE SEQUENCE [LARGE SCALE GENOMIC DNA]</scope>
    <source>
        <strain evidence="2">D str. 1873</strain>
    </source>
</reference>
<accession>A0A9P2G6I0</accession>